<dbReference type="AlphaFoldDB" id="A0A6I7HTA3"/>
<keyword evidence="3" id="KW-1185">Reference proteome</keyword>
<keyword evidence="1" id="KW-0732">Signal</keyword>
<name>A0A6I7HTA3_9HYPH</name>
<evidence type="ECO:0000313" key="3">
    <source>
        <dbReference type="Proteomes" id="UP000252582"/>
    </source>
</evidence>
<feature type="signal peptide" evidence="1">
    <location>
        <begin position="1"/>
        <end position="22"/>
    </location>
</feature>
<feature type="chain" id="PRO_5026079651" description="YpeB-like protein with protease inhibitory function" evidence="1">
    <location>
        <begin position="23"/>
        <end position="82"/>
    </location>
</feature>
<dbReference type="Proteomes" id="UP000252582">
    <property type="component" value="Unassembled WGS sequence"/>
</dbReference>
<evidence type="ECO:0000313" key="2">
    <source>
        <dbReference type="EMBL" id="RCW28448.1"/>
    </source>
</evidence>
<reference evidence="2 3" key="1">
    <citation type="submission" date="2018-07" db="EMBL/GenBank/DDBJ databases">
        <title>Genomic Encyclopedia of Type Strains, Phase IV (KMG-IV): sequencing the most valuable type-strain genomes for metagenomic binning, comparative biology and taxonomic classification.</title>
        <authorList>
            <person name="Goeker M."/>
        </authorList>
    </citation>
    <scope>NUCLEOTIDE SEQUENCE [LARGE SCALE GENOMIC DNA]</scope>
    <source>
        <strain evidence="2 3">DSM 25528</strain>
    </source>
</reference>
<organism evidence="2 3">
    <name type="scientific">Ciceribacter lividus</name>
    <dbReference type="NCBI Taxonomy" id="1197950"/>
    <lineage>
        <taxon>Bacteria</taxon>
        <taxon>Pseudomonadati</taxon>
        <taxon>Pseudomonadota</taxon>
        <taxon>Alphaproteobacteria</taxon>
        <taxon>Hyphomicrobiales</taxon>
        <taxon>Rhizobiaceae</taxon>
        <taxon>Ciceribacter</taxon>
    </lineage>
</organism>
<dbReference type="RefSeq" id="WP_114361521.1">
    <property type="nucleotide sequence ID" value="NZ_QPIX01000001.1"/>
</dbReference>
<sequence>MKTLATATALVAFLAGASMAFAIEPIPGSLTYGGHVSVLEEAPAGSNFQHTFFAANGDRVKEVYRVNVDHTVELVARTYVDR</sequence>
<protein>
    <recommendedName>
        <fullName evidence="4">YpeB-like protein with protease inhibitory function</fullName>
    </recommendedName>
</protein>
<comment type="caution">
    <text evidence="2">The sequence shown here is derived from an EMBL/GenBank/DDBJ whole genome shotgun (WGS) entry which is preliminary data.</text>
</comment>
<gene>
    <name evidence="2" type="ORF">DFR48_101461</name>
</gene>
<evidence type="ECO:0000256" key="1">
    <source>
        <dbReference type="SAM" id="SignalP"/>
    </source>
</evidence>
<dbReference type="EMBL" id="QPIX01000001">
    <property type="protein sequence ID" value="RCW28448.1"/>
    <property type="molecule type" value="Genomic_DNA"/>
</dbReference>
<accession>A0A6I7HTA3</accession>
<evidence type="ECO:0008006" key="4">
    <source>
        <dbReference type="Google" id="ProtNLM"/>
    </source>
</evidence>
<proteinExistence type="predicted"/>